<dbReference type="Proteomes" id="UP000236151">
    <property type="component" value="Unassembled WGS sequence"/>
</dbReference>
<dbReference type="InterPro" id="IPR029063">
    <property type="entry name" value="SAM-dependent_MTases_sf"/>
</dbReference>
<dbReference type="CDD" id="cd02440">
    <property type="entry name" value="AdoMet_MTases"/>
    <property type="match status" value="1"/>
</dbReference>
<dbReference type="OrthoDB" id="9808140at2"/>
<name>A0A2K2F774_9CLOT</name>
<dbReference type="InterPro" id="IPR050447">
    <property type="entry name" value="Erg6_SMT_methyltransf"/>
</dbReference>
<dbReference type="RefSeq" id="WP_103083052.1">
    <property type="nucleotide sequence ID" value="NZ_CP021850.1"/>
</dbReference>
<dbReference type="PANTHER" id="PTHR44068:SF11">
    <property type="entry name" value="GERANYL DIPHOSPHATE 2-C-METHYLTRANSFERASE"/>
    <property type="match status" value="1"/>
</dbReference>
<accession>A0A2K2F774</accession>
<dbReference type="InterPro" id="IPR041698">
    <property type="entry name" value="Methyltransf_25"/>
</dbReference>
<keyword evidence="3" id="KW-1185">Reference proteome</keyword>
<evidence type="ECO:0000259" key="1">
    <source>
        <dbReference type="Pfam" id="PF13649"/>
    </source>
</evidence>
<proteinExistence type="predicted"/>
<dbReference type="SUPFAM" id="SSF53335">
    <property type="entry name" value="S-adenosyl-L-methionine-dependent methyltransferases"/>
    <property type="match status" value="1"/>
</dbReference>
<gene>
    <name evidence="2" type="ORF">CDQ84_17610</name>
</gene>
<evidence type="ECO:0000313" key="2">
    <source>
        <dbReference type="EMBL" id="PNT95150.1"/>
    </source>
</evidence>
<protein>
    <recommendedName>
        <fullName evidence="1">Methyltransferase domain-containing protein</fullName>
    </recommendedName>
</protein>
<dbReference type="KEGG" id="cthd:CDO33_06340"/>
<reference evidence="2 3" key="1">
    <citation type="submission" date="2017-06" db="EMBL/GenBank/DDBJ databases">
        <title>Investigating the central metabolism of Clostridium thermosuccinogenes.</title>
        <authorList>
            <person name="Koendjbiharie J.G."/>
            <person name="van Kranenburg R."/>
        </authorList>
    </citation>
    <scope>NUCLEOTIDE SEQUENCE [LARGE SCALE GENOMIC DNA]</scope>
    <source>
        <strain evidence="2 3">DSM 5806</strain>
    </source>
</reference>
<dbReference type="PANTHER" id="PTHR44068">
    <property type="entry name" value="ZGC:194242"/>
    <property type="match status" value="1"/>
</dbReference>
<feature type="domain" description="Methyltransferase" evidence="1">
    <location>
        <begin position="51"/>
        <end position="147"/>
    </location>
</feature>
<dbReference type="Pfam" id="PF13649">
    <property type="entry name" value="Methyltransf_25"/>
    <property type="match status" value="1"/>
</dbReference>
<comment type="caution">
    <text evidence="2">The sequence shown here is derived from an EMBL/GenBank/DDBJ whole genome shotgun (WGS) entry which is preliminary data.</text>
</comment>
<evidence type="ECO:0000313" key="3">
    <source>
        <dbReference type="Proteomes" id="UP000236151"/>
    </source>
</evidence>
<dbReference type="Gene3D" id="3.40.50.150">
    <property type="entry name" value="Vaccinia Virus protein VP39"/>
    <property type="match status" value="1"/>
</dbReference>
<sequence>MINSKINTSSNEIWKNADNYEDWETSRPLLFREDMRDTFFRWFRIKPSDNVLDGGCATGVLTRFIAKGLDTGTITGFDISSNFVEYGNKKIAEEGLTNKTKIVLNDGFALSFADNSFDVAVNHTYLGVLSDPMAGLKELIRVCKKGGFVSASVSARNFPRIVWDGDCPFEGNARLNELIAKYEAAYSKITTTTVLKQDSYWNAMRYPKMFAKCGLVDITIHPYASGFSYNDSYWSDDFKVYKIKSGIGREIEILEKQRKNPLYAENGFTNAEFDELIDLYRKKQTHLLSNIHNIENWDWEASVHYIVTGKKP</sequence>
<organism evidence="2 3">
    <name type="scientific">Clostridium thermosuccinogenes</name>
    <dbReference type="NCBI Taxonomy" id="84032"/>
    <lineage>
        <taxon>Bacteria</taxon>
        <taxon>Bacillati</taxon>
        <taxon>Bacillota</taxon>
        <taxon>Clostridia</taxon>
        <taxon>Eubacteriales</taxon>
        <taxon>Clostridiaceae</taxon>
        <taxon>Clostridium</taxon>
    </lineage>
</organism>
<dbReference type="EMBL" id="NIOJ01000074">
    <property type="protein sequence ID" value="PNT95150.1"/>
    <property type="molecule type" value="Genomic_DNA"/>
</dbReference>
<dbReference type="AlphaFoldDB" id="A0A2K2F774"/>